<dbReference type="OrthoDB" id="7933886at2"/>
<dbReference type="NCBIfam" id="NF045774">
    <property type="entry name" value="cytochro_C551"/>
    <property type="match status" value="1"/>
</dbReference>
<dbReference type="PIRSF" id="PIRSF000025">
    <property type="entry name" value="Cytc_Bsub_c550"/>
    <property type="match status" value="1"/>
</dbReference>
<dbReference type="Proteomes" id="UP000031563">
    <property type="component" value="Unassembled WGS sequence"/>
</dbReference>
<feature type="domain" description="Cytochrome c" evidence="10">
    <location>
        <begin position="49"/>
        <end position="122"/>
    </location>
</feature>
<sequence>MEFKKSLMALLLGSSMALAACGGGGEDAGEEDGNNGGGGEGTEETEETANAAQGEEVYQQSCVSCHGENLEGGAGPALKTVGSKYSKDEILNIIENGKGNMPPNIVQGEEADAVAEWLATKK</sequence>
<dbReference type="GO" id="GO:0005506">
    <property type="term" value="F:iron ion binding"/>
    <property type="evidence" value="ECO:0007669"/>
    <property type="project" value="InterPro"/>
</dbReference>
<evidence type="ECO:0000256" key="1">
    <source>
        <dbReference type="ARBA" id="ARBA00022448"/>
    </source>
</evidence>
<feature type="region of interest" description="Disordered" evidence="8">
    <location>
        <begin position="21"/>
        <end position="54"/>
    </location>
</feature>
<dbReference type="AlphaFoldDB" id="A0A0F5I832"/>
<evidence type="ECO:0000256" key="8">
    <source>
        <dbReference type="SAM" id="MobiDB-lite"/>
    </source>
</evidence>
<dbReference type="InterPro" id="IPR054782">
    <property type="entry name" value="Cytochro_C551"/>
</dbReference>
<evidence type="ECO:0000256" key="7">
    <source>
        <dbReference type="PIRSR" id="PIRSR000025-2"/>
    </source>
</evidence>
<keyword evidence="1" id="KW-0813">Transport</keyword>
<dbReference type="GO" id="GO:0016020">
    <property type="term" value="C:membrane"/>
    <property type="evidence" value="ECO:0007669"/>
    <property type="project" value="InterPro"/>
</dbReference>
<dbReference type="EMBL" id="JWIR02000022">
    <property type="protein sequence ID" value="KKB41450.1"/>
    <property type="molecule type" value="Genomic_DNA"/>
</dbReference>
<dbReference type="STRING" id="1221996.QY95_00769"/>
<keyword evidence="5 7" id="KW-0408">Iron</keyword>
<evidence type="ECO:0000259" key="10">
    <source>
        <dbReference type="PROSITE" id="PS51007"/>
    </source>
</evidence>
<name>A0A0F5I832_BACTR</name>
<keyword evidence="2 6" id="KW-0349">Heme</keyword>
<dbReference type="GO" id="GO:0020037">
    <property type="term" value="F:heme binding"/>
    <property type="evidence" value="ECO:0007669"/>
    <property type="project" value="InterPro"/>
</dbReference>
<dbReference type="PANTHER" id="PTHR37823:SF4">
    <property type="entry name" value="MENAQUINOL-CYTOCHROME C REDUCTASE CYTOCHROME B_C SUBUNIT"/>
    <property type="match status" value="1"/>
</dbReference>
<dbReference type="SUPFAM" id="SSF46626">
    <property type="entry name" value="Cytochrome c"/>
    <property type="match status" value="1"/>
</dbReference>
<feature type="binding site" description="covalent" evidence="6">
    <location>
        <position position="65"/>
    </location>
    <ligand>
        <name>heme c</name>
        <dbReference type="ChEBI" id="CHEBI:61717"/>
    </ligand>
</feature>
<evidence type="ECO:0000256" key="2">
    <source>
        <dbReference type="ARBA" id="ARBA00022617"/>
    </source>
</evidence>
<keyword evidence="3 7" id="KW-0479">Metal-binding</keyword>
<feature type="binding site" description="covalent" evidence="6">
    <location>
        <position position="62"/>
    </location>
    <ligand>
        <name>heme c</name>
        <dbReference type="ChEBI" id="CHEBI:61717"/>
    </ligand>
</feature>
<feature type="binding site" description="axial binding residue" evidence="7">
    <location>
        <position position="101"/>
    </location>
    <ligand>
        <name>heme c</name>
        <dbReference type="ChEBI" id="CHEBI:61717"/>
    </ligand>
    <ligandPart>
        <name>Fe</name>
        <dbReference type="ChEBI" id="CHEBI:18248"/>
    </ligandPart>
</feature>
<evidence type="ECO:0000256" key="4">
    <source>
        <dbReference type="ARBA" id="ARBA00022982"/>
    </source>
</evidence>
<accession>A0A0F5I832</accession>
<feature type="signal peptide" evidence="9">
    <location>
        <begin position="1"/>
        <end position="19"/>
    </location>
</feature>
<dbReference type="Gene3D" id="1.10.760.10">
    <property type="entry name" value="Cytochrome c-like domain"/>
    <property type="match status" value="1"/>
</dbReference>
<keyword evidence="12" id="KW-1185">Reference proteome</keyword>
<feature type="binding site" description="axial binding residue" evidence="7">
    <location>
        <position position="66"/>
    </location>
    <ligand>
        <name>heme c</name>
        <dbReference type="ChEBI" id="CHEBI:61717"/>
    </ligand>
    <ligandPart>
        <name>Fe</name>
        <dbReference type="ChEBI" id="CHEBI:18248"/>
    </ligandPart>
</feature>
<dbReference type="Pfam" id="PF13442">
    <property type="entry name" value="Cytochrome_CBB3"/>
    <property type="match status" value="1"/>
</dbReference>
<evidence type="ECO:0000313" key="12">
    <source>
        <dbReference type="Proteomes" id="UP000031563"/>
    </source>
</evidence>
<dbReference type="InterPro" id="IPR009056">
    <property type="entry name" value="Cyt_c-like_dom"/>
</dbReference>
<dbReference type="InterPro" id="IPR051811">
    <property type="entry name" value="Cytochrome_c550/c551-like"/>
</dbReference>
<evidence type="ECO:0000256" key="5">
    <source>
        <dbReference type="ARBA" id="ARBA00023004"/>
    </source>
</evidence>
<evidence type="ECO:0000256" key="6">
    <source>
        <dbReference type="PIRSR" id="PIRSR000025-1"/>
    </source>
</evidence>
<dbReference type="PANTHER" id="PTHR37823">
    <property type="entry name" value="CYTOCHROME C-553-LIKE"/>
    <property type="match status" value="1"/>
</dbReference>
<comment type="caution">
    <text evidence="11">The sequence shown here is derived from an EMBL/GenBank/DDBJ whole genome shotgun (WGS) entry which is preliminary data.</text>
</comment>
<evidence type="ECO:0000313" key="11">
    <source>
        <dbReference type="EMBL" id="KKB41450.1"/>
    </source>
</evidence>
<dbReference type="InterPro" id="IPR036909">
    <property type="entry name" value="Cyt_c-like_dom_sf"/>
</dbReference>
<evidence type="ECO:0000256" key="9">
    <source>
        <dbReference type="SAM" id="SignalP"/>
    </source>
</evidence>
<keyword evidence="9" id="KW-0732">Signal</keyword>
<dbReference type="PROSITE" id="PS51007">
    <property type="entry name" value="CYTC"/>
    <property type="match status" value="1"/>
</dbReference>
<organism evidence="11 12">
    <name type="scientific">Bacillus thermotolerans</name>
    <name type="common">Quasibacillus thermotolerans</name>
    <dbReference type="NCBI Taxonomy" id="1221996"/>
    <lineage>
        <taxon>Bacteria</taxon>
        <taxon>Bacillati</taxon>
        <taxon>Bacillota</taxon>
        <taxon>Bacilli</taxon>
        <taxon>Bacillales</taxon>
        <taxon>Bacillaceae</taxon>
        <taxon>Bacillus</taxon>
    </lineage>
</organism>
<gene>
    <name evidence="11" type="ORF">QY95_00769</name>
</gene>
<evidence type="ECO:0000256" key="3">
    <source>
        <dbReference type="ARBA" id="ARBA00022723"/>
    </source>
</evidence>
<dbReference type="PROSITE" id="PS51257">
    <property type="entry name" value="PROKAR_LIPOPROTEIN"/>
    <property type="match status" value="1"/>
</dbReference>
<dbReference type="RefSeq" id="WP_040047482.1">
    <property type="nucleotide sequence ID" value="NZ_JWIR02000022.1"/>
</dbReference>
<comment type="PTM">
    <text evidence="6">Binds 1 heme c group covalently per subunit.</text>
</comment>
<protein>
    <submittedName>
        <fullName evidence="11">Membrane-attached cytochrome c550</fullName>
    </submittedName>
</protein>
<dbReference type="GO" id="GO:0009055">
    <property type="term" value="F:electron transfer activity"/>
    <property type="evidence" value="ECO:0007669"/>
    <property type="project" value="InterPro"/>
</dbReference>
<reference evidence="11" key="1">
    <citation type="submission" date="2015-02" db="EMBL/GenBank/DDBJ databases">
        <title>Genome Assembly of Bacillaceae bacterium MTCC 8252.</title>
        <authorList>
            <person name="Verma A."/>
            <person name="Khatri I."/>
            <person name="Mual P."/>
            <person name="Subramanian S."/>
            <person name="Krishnamurthi S."/>
        </authorList>
    </citation>
    <scope>NUCLEOTIDE SEQUENCE [LARGE SCALE GENOMIC DNA]</scope>
    <source>
        <strain evidence="11">MTCC 8252</strain>
    </source>
</reference>
<keyword evidence="4" id="KW-0249">Electron transport</keyword>
<feature type="chain" id="PRO_5002487839" evidence="9">
    <location>
        <begin position="20"/>
        <end position="122"/>
    </location>
</feature>
<proteinExistence type="predicted"/>
<dbReference type="InterPro" id="IPR012218">
    <property type="entry name" value="Cyt_c_BACSU-c550-type"/>
</dbReference>